<dbReference type="Proteomes" id="UP001164250">
    <property type="component" value="Chromosome 11"/>
</dbReference>
<accession>A0ACC1ACB7</accession>
<evidence type="ECO:0000313" key="2">
    <source>
        <dbReference type="Proteomes" id="UP001164250"/>
    </source>
</evidence>
<sequence>MVDMDMKRWFHKINYLQLKELSYSQYHQLQKLGKRSADQTALSVAYYKGISYGCNLEARRRISFFSNSLFMDMPLHLKFATCFLSRGAIWFILHAFLKCHFSCSVLTPYYSEEVLFCLRELESPNEDGVSILFYLQKIFPDEWNNFLERVKCLSKEELRGSDELEEEFRVWASYRGQTLARTDLMESYKAIELNVDDNKGERSLVTQCQAVPDMKFTYVVSCQQYGIHKQWGHPRAQFILRLMTKYPSLRVAYIDEVEKPREDSVSSLAWLMSNQETSFVTIGQRLLAKPLRVRFHYGHPDVFDRLFHLTRGGVSKASQVINLSEDIFAGFNFTIREGSVTHHEYIQVGKGRDVGLNQISMFEAKIANGSGEQTLSRDIYRLGHQFDFFLMLSCYFTTIGFYLSTLAHYYRRTLLHGGAKYRSTGRGFVVFHTKFADDYRLYFCSHFVKGIEMMIMLIVYQIFGQSYRGAVAYILITISMWFMVGTWLFVPFLFNPSGFEWQKIVDDWTDWNKWIRNRGDFTRAKIQCIFPTLAPNYEGDSGALFSLRYNQFDSGFTWSFARKYCVYFCFRAHWFGECLLIAQALKPLVQRAGFWELVRTFAYCYEIVMGLLLFTVVHSWRGFLSSRYSRLVCSLAKRLQRSADFLYSRRPKERSHFLKQ</sequence>
<protein>
    <submittedName>
        <fullName evidence="1">Uncharacterized protein</fullName>
    </submittedName>
</protein>
<evidence type="ECO:0000313" key="1">
    <source>
        <dbReference type="EMBL" id="KAJ0084888.1"/>
    </source>
</evidence>
<comment type="caution">
    <text evidence="1">The sequence shown here is derived from an EMBL/GenBank/DDBJ whole genome shotgun (WGS) entry which is preliminary data.</text>
</comment>
<dbReference type="EMBL" id="CM047907">
    <property type="protein sequence ID" value="KAJ0084888.1"/>
    <property type="molecule type" value="Genomic_DNA"/>
</dbReference>
<proteinExistence type="predicted"/>
<name>A0ACC1ACB7_9ROSI</name>
<organism evidence="1 2">
    <name type="scientific">Pistacia atlantica</name>
    <dbReference type="NCBI Taxonomy" id="434234"/>
    <lineage>
        <taxon>Eukaryota</taxon>
        <taxon>Viridiplantae</taxon>
        <taxon>Streptophyta</taxon>
        <taxon>Embryophyta</taxon>
        <taxon>Tracheophyta</taxon>
        <taxon>Spermatophyta</taxon>
        <taxon>Magnoliopsida</taxon>
        <taxon>eudicotyledons</taxon>
        <taxon>Gunneridae</taxon>
        <taxon>Pentapetalae</taxon>
        <taxon>rosids</taxon>
        <taxon>malvids</taxon>
        <taxon>Sapindales</taxon>
        <taxon>Anacardiaceae</taxon>
        <taxon>Pistacia</taxon>
    </lineage>
</organism>
<reference evidence="2" key="1">
    <citation type="journal article" date="2023" name="G3 (Bethesda)">
        <title>Genome assembly and association tests identify interacting loci associated with vigor, precocity, and sex in interspecific pistachio rootstocks.</title>
        <authorList>
            <person name="Palmer W."/>
            <person name="Jacygrad E."/>
            <person name="Sagayaradj S."/>
            <person name="Cavanaugh K."/>
            <person name="Han R."/>
            <person name="Bertier L."/>
            <person name="Beede B."/>
            <person name="Kafkas S."/>
            <person name="Golino D."/>
            <person name="Preece J."/>
            <person name="Michelmore R."/>
        </authorList>
    </citation>
    <scope>NUCLEOTIDE SEQUENCE [LARGE SCALE GENOMIC DNA]</scope>
</reference>
<gene>
    <name evidence="1" type="ORF">Patl1_29900</name>
</gene>
<keyword evidence="2" id="KW-1185">Reference proteome</keyword>